<gene>
    <name evidence="1" type="ORF">B0A65_04935</name>
</gene>
<evidence type="ECO:0008006" key="3">
    <source>
        <dbReference type="Google" id="ProtNLM"/>
    </source>
</evidence>
<dbReference type="Proteomes" id="UP000198382">
    <property type="component" value="Unassembled WGS sequence"/>
</dbReference>
<comment type="caution">
    <text evidence="1">The sequence shown here is derived from an EMBL/GenBank/DDBJ whole genome shotgun (WGS) entry which is preliminary data.</text>
</comment>
<accession>A0ABX4BTP8</accession>
<dbReference type="EMBL" id="MUGV01000009">
    <property type="protein sequence ID" value="OXA81092.1"/>
    <property type="molecule type" value="Genomic_DNA"/>
</dbReference>
<evidence type="ECO:0000313" key="2">
    <source>
        <dbReference type="Proteomes" id="UP000198382"/>
    </source>
</evidence>
<reference evidence="1 2" key="1">
    <citation type="submission" date="2016-11" db="EMBL/GenBank/DDBJ databases">
        <title>Whole genomes of Flavobacteriaceae.</title>
        <authorList>
            <person name="Stine C."/>
            <person name="Li C."/>
            <person name="Tadesse D."/>
        </authorList>
    </citation>
    <scope>NUCLEOTIDE SEQUENCE [LARGE SCALE GENOMIC DNA]</scope>
    <source>
        <strain evidence="1 2">DSM 15937</strain>
    </source>
</reference>
<proteinExistence type="predicted"/>
<dbReference type="PROSITE" id="PS51257">
    <property type="entry name" value="PROKAR_LIPOPROTEIN"/>
    <property type="match status" value="1"/>
</dbReference>
<dbReference type="RefSeq" id="WP_074662231.1">
    <property type="nucleotide sequence ID" value="NZ_MUGV01000009.1"/>
</dbReference>
<evidence type="ECO:0000313" key="1">
    <source>
        <dbReference type="EMBL" id="OXA81092.1"/>
    </source>
</evidence>
<keyword evidence="2" id="KW-1185">Reference proteome</keyword>
<organism evidence="1 2">
    <name type="scientific">Flavobacterium frigidimaris</name>
    <dbReference type="NCBI Taxonomy" id="262320"/>
    <lineage>
        <taxon>Bacteria</taxon>
        <taxon>Pseudomonadati</taxon>
        <taxon>Bacteroidota</taxon>
        <taxon>Flavobacteriia</taxon>
        <taxon>Flavobacteriales</taxon>
        <taxon>Flavobacteriaceae</taxon>
        <taxon>Flavobacterium</taxon>
    </lineage>
</organism>
<name>A0ABX4BTP8_FLAFR</name>
<sequence length="234" mass="27255">MNRTIVIILTILTLTISCKFKDKYNIESKKTKTGQIYKTDSLTSILNSNKQYLKDSLLKDNFGVIENYFSKYQSDTCIILTHKNSELKEEFEGIRILKGIKNDKQNDTVFVMPPFNYCDDGESYCFYDKTLPRLYTDSYCCHPDNLFLCNDIDEDGISEIGIFYSSCSSRYKSLRIFSLKNGQWKEIGTSDFDVLTQDPDKVRFEKLVKKLSKGTFELCNFNEGQTKWETIKMK</sequence>
<protein>
    <recommendedName>
        <fullName evidence="3">Repeat domain-containing protein</fullName>
    </recommendedName>
</protein>